<gene>
    <name evidence="5" type="ORF">scyTo_0004305</name>
</gene>
<comment type="subcellular location">
    <subcellularLocation>
        <location evidence="1">Endomembrane system</location>
        <topology evidence="1">Peripheral membrane protein</topology>
    </subcellularLocation>
</comment>
<dbReference type="STRING" id="75743.A0A401NPJ0"/>
<comment type="caution">
    <text evidence="5">The sequence shown here is derived from an EMBL/GenBank/DDBJ whole genome shotgun (WGS) entry which is preliminary data.</text>
</comment>
<feature type="compositionally biased region" description="Basic and acidic residues" evidence="3">
    <location>
        <begin position="60"/>
        <end position="69"/>
    </location>
</feature>
<protein>
    <recommendedName>
        <fullName evidence="4">CRIB domain-containing protein</fullName>
    </recommendedName>
</protein>
<feature type="region of interest" description="Disordered" evidence="3">
    <location>
        <begin position="375"/>
        <end position="411"/>
    </location>
</feature>
<dbReference type="GO" id="GO:0030838">
    <property type="term" value="P:positive regulation of actin filament polymerization"/>
    <property type="evidence" value="ECO:0007669"/>
    <property type="project" value="TreeGrafter"/>
</dbReference>
<accession>A0A401NPJ0</accession>
<dbReference type="OrthoDB" id="9887345at2759"/>
<dbReference type="GO" id="GO:0008360">
    <property type="term" value="P:regulation of cell shape"/>
    <property type="evidence" value="ECO:0007669"/>
    <property type="project" value="TreeGrafter"/>
</dbReference>
<feature type="region of interest" description="Disordered" evidence="3">
    <location>
        <begin position="55"/>
        <end position="101"/>
    </location>
</feature>
<dbReference type="InterPro" id="IPR000095">
    <property type="entry name" value="CRIB_dom"/>
</dbReference>
<dbReference type="Pfam" id="PF14957">
    <property type="entry name" value="BORG_CEP"/>
    <property type="match status" value="1"/>
</dbReference>
<dbReference type="GO" id="GO:0012505">
    <property type="term" value="C:endomembrane system"/>
    <property type="evidence" value="ECO:0007669"/>
    <property type="project" value="UniProtKB-SubCell"/>
</dbReference>
<evidence type="ECO:0000313" key="5">
    <source>
        <dbReference type="EMBL" id="GCB62757.1"/>
    </source>
</evidence>
<keyword evidence="6" id="KW-1185">Reference proteome</keyword>
<sequence>MSFGKLPVFKNLVTNTHGKRRFKTELTTDMISSPLGDFRHTMHVGRGGDVFGDTSFLSDHGGEKARESAKSNPLVRALRNVRKPPTRSRNSSREMSPPPVVSPIIKNAVSLPHLLETKNGSVERFNFKSVVSSPDVMDGSYGLDSGFCTLPRWSRLDKPKENSMAADLEKMVDNADMTDFDLPRTDSLLSFSLDLGPSLMAEVLGVMAKETSDSPGKDAPPVKFNLEGSFGQGDLNGPQQNGHPELASAVSQPGVLREGSPFALKSLCQQDGGLDLHPEDVDGLRETQNFAAERHVLRRYGGSLSYPDSTEPGAKRGGACQYRTGSQQLFTHREAVGGQEGSPPMDSHAPRTLGGHFESGQYLGTLAAQEVESRAPGSWRAHSLSSGQRVPADGEETSAQLRGERHREDYRERRLSPAQEMAFSPMKTEAFAFVDEDDEIRV</sequence>
<dbReference type="GO" id="GO:0005856">
    <property type="term" value="C:cytoskeleton"/>
    <property type="evidence" value="ECO:0007669"/>
    <property type="project" value="TreeGrafter"/>
</dbReference>
<dbReference type="Proteomes" id="UP000288216">
    <property type="component" value="Unassembled WGS sequence"/>
</dbReference>
<feature type="domain" description="CRIB" evidence="4">
    <location>
        <begin position="31"/>
        <end position="45"/>
    </location>
</feature>
<feature type="region of interest" description="Disordered" evidence="3">
    <location>
        <begin position="210"/>
        <end position="249"/>
    </location>
</feature>
<dbReference type="PROSITE" id="PS50108">
    <property type="entry name" value="CRIB"/>
    <property type="match status" value="1"/>
</dbReference>
<dbReference type="AlphaFoldDB" id="A0A401NPJ0"/>
<evidence type="ECO:0000259" key="4">
    <source>
        <dbReference type="PROSITE" id="PS50108"/>
    </source>
</evidence>
<name>A0A401NPJ0_SCYTO</name>
<dbReference type="PANTHER" id="PTHR15344:SF7">
    <property type="entry name" value="CDC42 EFFECTOR PROTEIN 1"/>
    <property type="match status" value="1"/>
</dbReference>
<reference evidence="5 6" key="1">
    <citation type="journal article" date="2018" name="Nat. Ecol. Evol.">
        <title>Shark genomes provide insights into elasmobranch evolution and the origin of vertebrates.</title>
        <authorList>
            <person name="Hara Y"/>
            <person name="Yamaguchi K"/>
            <person name="Onimaru K"/>
            <person name="Kadota M"/>
            <person name="Koyanagi M"/>
            <person name="Keeley SD"/>
            <person name="Tatsumi K"/>
            <person name="Tanaka K"/>
            <person name="Motone F"/>
            <person name="Kageyama Y"/>
            <person name="Nozu R"/>
            <person name="Adachi N"/>
            <person name="Nishimura O"/>
            <person name="Nakagawa R"/>
            <person name="Tanegashima C"/>
            <person name="Kiyatake I"/>
            <person name="Matsumoto R"/>
            <person name="Murakumo K"/>
            <person name="Nishida K"/>
            <person name="Terakita A"/>
            <person name="Kuratani S"/>
            <person name="Sato K"/>
            <person name="Hyodo S Kuraku.S."/>
        </authorList>
    </citation>
    <scope>NUCLEOTIDE SEQUENCE [LARGE SCALE GENOMIC DNA]</scope>
</reference>
<dbReference type="GO" id="GO:0031267">
    <property type="term" value="F:small GTPase binding"/>
    <property type="evidence" value="ECO:0007669"/>
    <property type="project" value="TreeGrafter"/>
</dbReference>
<dbReference type="OMA" id="CTLPRWS"/>
<dbReference type="InterPro" id="IPR051296">
    <property type="entry name" value="Cdc42_Effector_BORG/CEP"/>
</dbReference>
<dbReference type="GO" id="GO:0007266">
    <property type="term" value="P:Rho protein signal transduction"/>
    <property type="evidence" value="ECO:0007669"/>
    <property type="project" value="TreeGrafter"/>
</dbReference>
<evidence type="ECO:0000256" key="3">
    <source>
        <dbReference type="SAM" id="MobiDB-lite"/>
    </source>
</evidence>
<feature type="compositionally biased region" description="Basic and acidic residues" evidence="3">
    <location>
        <begin position="402"/>
        <end position="411"/>
    </location>
</feature>
<dbReference type="CDD" id="cd00132">
    <property type="entry name" value="CRIB"/>
    <property type="match status" value="1"/>
</dbReference>
<dbReference type="Pfam" id="PF00786">
    <property type="entry name" value="PBD"/>
    <property type="match status" value="1"/>
</dbReference>
<dbReference type="PANTHER" id="PTHR15344">
    <property type="entry name" value="CDC42 EFFECTOR PROTEIN BORG"/>
    <property type="match status" value="1"/>
</dbReference>
<evidence type="ECO:0000313" key="6">
    <source>
        <dbReference type="Proteomes" id="UP000288216"/>
    </source>
</evidence>
<dbReference type="GO" id="GO:0031274">
    <property type="term" value="P:positive regulation of pseudopodium assembly"/>
    <property type="evidence" value="ECO:0007669"/>
    <property type="project" value="TreeGrafter"/>
</dbReference>
<proteinExistence type="inferred from homology"/>
<comment type="similarity">
    <text evidence="2">Belongs to the BORG/CEP family.</text>
</comment>
<evidence type="ECO:0000256" key="1">
    <source>
        <dbReference type="ARBA" id="ARBA00004184"/>
    </source>
</evidence>
<dbReference type="GO" id="GO:0005886">
    <property type="term" value="C:plasma membrane"/>
    <property type="evidence" value="ECO:0007669"/>
    <property type="project" value="TreeGrafter"/>
</dbReference>
<dbReference type="SMART" id="SM00285">
    <property type="entry name" value="PBD"/>
    <property type="match status" value="1"/>
</dbReference>
<dbReference type="EMBL" id="BFAA01001266">
    <property type="protein sequence ID" value="GCB62757.1"/>
    <property type="molecule type" value="Genomic_DNA"/>
</dbReference>
<evidence type="ECO:0000256" key="2">
    <source>
        <dbReference type="ARBA" id="ARBA00010770"/>
    </source>
</evidence>
<organism evidence="5 6">
    <name type="scientific">Scyliorhinus torazame</name>
    <name type="common">Cloudy catshark</name>
    <name type="synonym">Catulus torazame</name>
    <dbReference type="NCBI Taxonomy" id="75743"/>
    <lineage>
        <taxon>Eukaryota</taxon>
        <taxon>Metazoa</taxon>
        <taxon>Chordata</taxon>
        <taxon>Craniata</taxon>
        <taxon>Vertebrata</taxon>
        <taxon>Chondrichthyes</taxon>
        <taxon>Elasmobranchii</taxon>
        <taxon>Galeomorphii</taxon>
        <taxon>Galeoidea</taxon>
        <taxon>Carcharhiniformes</taxon>
        <taxon>Scyliorhinidae</taxon>
        <taxon>Scyliorhinus</taxon>
    </lineage>
</organism>
<dbReference type="GO" id="GO:0005737">
    <property type="term" value="C:cytoplasm"/>
    <property type="evidence" value="ECO:0007669"/>
    <property type="project" value="UniProtKB-ARBA"/>
</dbReference>
<dbReference type="InterPro" id="IPR029273">
    <property type="entry name" value="Cdc42_effect-like"/>
</dbReference>